<organism evidence="5 6">
    <name type="scientific">Candidatus Kurthia intestinigallinarum</name>
    <dbReference type="NCBI Taxonomy" id="1562256"/>
    <lineage>
        <taxon>Bacteria</taxon>
        <taxon>Bacillati</taxon>
        <taxon>Bacillota</taxon>
        <taxon>Bacilli</taxon>
        <taxon>Bacillales</taxon>
        <taxon>Caryophanaceae</taxon>
        <taxon>Kurthia</taxon>
    </lineage>
</organism>
<dbReference type="SMART" id="SM00838">
    <property type="entry name" value="EFG_C"/>
    <property type="match status" value="1"/>
</dbReference>
<dbReference type="PROSITE" id="PS51722">
    <property type="entry name" value="G_TR_2"/>
    <property type="match status" value="1"/>
</dbReference>
<proteinExistence type="predicted"/>
<comment type="caution">
    <text evidence="5">The sequence shown here is derived from an EMBL/GenBank/DDBJ whole genome shotgun (WGS) entry which is preliminary data.</text>
</comment>
<dbReference type="RefSeq" id="WP_126990187.1">
    <property type="nucleotide sequence ID" value="NZ_JTFC01000026.1"/>
</dbReference>
<dbReference type="NCBIfam" id="TIGR00231">
    <property type="entry name" value="small_GTP"/>
    <property type="match status" value="1"/>
</dbReference>
<dbReference type="InterPro" id="IPR014721">
    <property type="entry name" value="Ribsml_uS5_D2-typ_fold_subgr"/>
</dbReference>
<name>A0A433RVG5_9BACL</name>
<gene>
    <name evidence="5" type="ORF">QI30_06825</name>
</gene>
<dbReference type="InterPro" id="IPR035647">
    <property type="entry name" value="EFG_III/V"/>
</dbReference>
<dbReference type="PRINTS" id="PR01037">
    <property type="entry name" value="TCRTETOQM"/>
</dbReference>
<dbReference type="InterPro" id="IPR005225">
    <property type="entry name" value="Small_GTP-bd"/>
</dbReference>
<dbReference type="Gene3D" id="3.30.70.870">
    <property type="entry name" value="Elongation Factor G (Translational Gtpase), domain 3"/>
    <property type="match status" value="1"/>
</dbReference>
<dbReference type="InterPro" id="IPR000795">
    <property type="entry name" value="T_Tr_GTP-bd_dom"/>
</dbReference>
<dbReference type="GO" id="GO:0005525">
    <property type="term" value="F:GTP binding"/>
    <property type="evidence" value="ECO:0007669"/>
    <property type="project" value="UniProtKB-KW"/>
</dbReference>
<dbReference type="SMART" id="SM00889">
    <property type="entry name" value="EFG_IV"/>
    <property type="match status" value="1"/>
</dbReference>
<dbReference type="OrthoDB" id="2443343at2"/>
<dbReference type="Pfam" id="PF00679">
    <property type="entry name" value="EFG_C"/>
    <property type="match status" value="1"/>
</dbReference>
<evidence type="ECO:0000256" key="2">
    <source>
        <dbReference type="ARBA" id="ARBA00022917"/>
    </source>
</evidence>
<keyword evidence="2" id="KW-0648">Protein biosynthesis</keyword>
<dbReference type="Gene3D" id="3.30.70.240">
    <property type="match status" value="1"/>
</dbReference>
<dbReference type="GO" id="GO:0003924">
    <property type="term" value="F:GTPase activity"/>
    <property type="evidence" value="ECO:0007669"/>
    <property type="project" value="InterPro"/>
</dbReference>
<dbReference type="EMBL" id="JTFC01000026">
    <property type="protein sequence ID" value="RUS57287.1"/>
    <property type="molecule type" value="Genomic_DNA"/>
</dbReference>
<dbReference type="PANTHER" id="PTHR43261">
    <property type="entry name" value="TRANSLATION ELONGATION FACTOR G-RELATED"/>
    <property type="match status" value="1"/>
</dbReference>
<evidence type="ECO:0000313" key="6">
    <source>
        <dbReference type="Proteomes" id="UP000288623"/>
    </source>
</evidence>
<evidence type="ECO:0000256" key="3">
    <source>
        <dbReference type="ARBA" id="ARBA00023134"/>
    </source>
</evidence>
<evidence type="ECO:0000313" key="5">
    <source>
        <dbReference type="EMBL" id="RUS57287.1"/>
    </source>
</evidence>
<dbReference type="Gene3D" id="3.30.230.10">
    <property type="match status" value="1"/>
</dbReference>
<keyword evidence="1" id="KW-0547">Nucleotide-binding</keyword>
<dbReference type="SUPFAM" id="SSF54211">
    <property type="entry name" value="Ribosomal protein S5 domain 2-like"/>
    <property type="match status" value="1"/>
</dbReference>
<dbReference type="AlphaFoldDB" id="A0A433RVG5"/>
<dbReference type="Gene3D" id="3.40.50.300">
    <property type="entry name" value="P-loop containing nucleotide triphosphate hydrolases"/>
    <property type="match status" value="1"/>
</dbReference>
<dbReference type="InterPro" id="IPR009000">
    <property type="entry name" value="Transl_B-barrel_sf"/>
</dbReference>
<dbReference type="Pfam" id="PF22042">
    <property type="entry name" value="EF-G_D2"/>
    <property type="match status" value="1"/>
</dbReference>
<dbReference type="Pfam" id="PF03764">
    <property type="entry name" value="EFG_IV"/>
    <property type="match status" value="1"/>
</dbReference>
<keyword evidence="5" id="KW-0251">Elongation factor</keyword>
<protein>
    <submittedName>
        <fullName evidence="5">Elongation factor G</fullName>
    </submittedName>
</protein>
<dbReference type="InterPro" id="IPR000640">
    <property type="entry name" value="EFG_V-like"/>
</dbReference>
<dbReference type="InterPro" id="IPR005517">
    <property type="entry name" value="Transl_elong_EFG/EF2_IV"/>
</dbReference>
<reference evidence="5 6" key="1">
    <citation type="submission" date="2014-11" db="EMBL/GenBank/DDBJ databases">
        <title>Genome sequence and analysis of novel Kurthia sp.</title>
        <authorList>
            <person name="Lawson J.N."/>
            <person name="Gonzalez J.E."/>
            <person name="Rinauldi L."/>
            <person name="Xuan Z."/>
            <person name="Firman A."/>
            <person name="Shaddox L."/>
            <person name="Trudeau A."/>
            <person name="Shah S."/>
            <person name="Reiman D."/>
        </authorList>
    </citation>
    <scope>NUCLEOTIDE SEQUENCE [LARGE SCALE GENOMIC DNA]</scope>
    <source>
        <strain evidence="5 6">3B1D</strain>
    </source>
</reference>
<accession>A0A433RVG5</accession>
<dbReference type="Gene3D" id="2.40.30.10">
    <property type="entry name" value="Translation factors"/>
    <property type="match status" value="1"/>
</dbReference>
<feature type="domain" description="Tr-type G" evidence="4">
    <location>
        <begin position="1"/>
        <end position="233"/>
    </location>
</feature>
<dbReference type="SUPFAM" id="SSF54980">
    <property type="entry name" value="EF-G C-terminal domain-like"/>
    <property type="match status" value="2"/>
</dbReference>
<dbReference type="InterPro" id="IPR053905">
    <property type="entry name" value="EF-G-like_DII"/>
</dbReference>
<dbReference type="PRINTS" id="PR00315">
    <property type="entry name" value="ELONGATNFCT"/>
</dbReference>
<evidence type="ECO:0000256" key="1">
    <source>
        <dbReference type="ARBA" id="ARBA00022741"/>
    </source>
</evidence>
<sequence length="648" mass="73253">MYKTFGIFAHVDTGKTTFSEQILYYGQGIQARGRVDHQNAFLDLHPIERERGITVFAEQGIFTYNNNTYTMIDTPGHVDFSPEMERAIQVLDYAVVLVDAVDGVEGHTETVWQLLRKHHIPTFFFINKMDREGANLDKAIASIHALLTPNTVVLTNHLTKEMDEPLAEAVAALDDTLMERYFETGYTRDVFEAALCQMIRDERVFPIHYGSALQDEGISTFLQHFDRLTATNYDAAAPFAARVYKVRHDEKGQRIAYLKIDAGRLKAREALEIDGEMMKVGQIRLYNGEKFEQLQEAIAGQSVGIYGLKNAVIGTTFGDAVSYKAPSLVPTLQSRVVFEDGVSPKEMLRYFRLLEAEDPSLEIVWQEALQEIHLHIMGVIQLEVLQQVLAERFQLMVQFEAPTIIYKETIFTSTKGYGHFEPLKHYAEVHLRMEPAPRGQGITFINECHADDLLVGQQNLIQKHVLERAHHGLLTGSAVTDIIVTLVTGKAHIKHTEGGDFREATHRALRQGLEQVENVLLEPYYAVVMRAHIDHMGRMMSDLQMASGTFDAPFTEGEYVTIHARVPVASFLTYPTHFAAYTNGKGSIRLVFDGYDRCHNTEEVIERIGYDKQADSNYTSNSIFCSHGKGYVVPWQEAEALMHANTEL</sequence>
<dbReference type="PANTHER" id="PTHR43261:SF1">
    <property type="entry name" value="RIBOSOME-RELEASING FACTOR 2, MITOCHONDRIAL"/>
    <property type="match status" value="1"/>
</dbReference>
<dbReference type="InterPro" id="IPR020568">
    <property type="entry name" value="Ribosomal_Su5_D2-typ_SF"/>
</dbReference>
<keyword evidence="6" id="KW-1185">Reference proteome</keyword>
<dbReference type="GO" id="GO:0003746">
    <property type="term" value="F:translation elongation factor activity"/>
    <property type="evidence" value="ECO:0007669"/>
    <property type="project" value="UniProtKB-KW"/>
</dbReference>
<dbReference type="Pfam" id="PF00009">
    <property type="entry name" value="GTP_EFTU"/>
    <property type="match status" value="1"/>
</dbReference>
<dbReference type="SUPFAM" id="SSF50447">
    <property type="entry name" value="Translation proteins"/>
    <property type="match status" value="1"/>
</dbReference>
<dbReference type="SUPFAM" id="SSF52540">
    <property type="entry name" value="P-loop containing nucleoside triphosphate hydrolases"/>
    <property type="match status" value="1"/>
</dbReference>
<dbReference type="Proteomes" id="UP000288623">
    <property type="component" value="Unassembled WGS sequence"/>
</dbReference>
<dbReference type="GO" id="GO:0032790">
    <property type="term" value="P:ribosome disassembly"/>
    <property type="evidence" value="ECO:0007669"/>
    <property type="project" value="TreeGrafter"/>
</dbReference>
<keyword evidence="3" id="KW-0342">GTP-binding</keyword>
<dbReference type="InterPro" id="IPR027417">
    <property type="entry name" value="P-loop_NTPase"/>
</dbReference>
<evidence type="ECO:0000259" key="4">
    <source>
        <dbReference type="PROSITE" id="PS51722"/>
    </source>
</evidence>